<accession>A0A2V3V823</accession>
<comment type="caution">
    <text evidence="1">The sequence shown here is derived from an EMBL/GenBank/DDBJ whole genome shotgun (WGS) entry which is preliminary data.</text>
</comment>
<protein>
    <submittedName>
        <fullName evidence="1">Methyltransferase family protein</fullName>
    </submittedName>
</protein>
<dbReference type="Pfam" id="PF13489">
    <property type="entry name" value="Methyltransf_23"/>
    <property type="match status" value="1"/>
</dbReference>
<proteinExistence type="predicted"/>
<dbReference type="Gene3D" id="3.40.50.150">
    <property type="entry name" value="Vaccinia Virus protein VP39"/>
    <property type="match status" value="1"/>
</dbReference>
<evidence type="ECO:0000313" key="2">
    <source>
        <dbReference type="Proteomes" id="UP000248014"/>
    </source>
</evidence>
<dbReference type="SUPFAM" id="SSF53335">
    <property type="entry name" value="S-adenosyl-L-methionine-dependent methyltransferases"/>
    <property type="match status" value="1"/>
</dbReference>
<dbReference type="GO" id="GO:0008168">
    <property type="term" value="F:methyltransferase activity"/>
    <property type="evidence" value="ECO:0007669"/>
    <property type="project" value="UniProtKB-KW"/>
</dbReference>
<organism evidence="1 2">
    <name type="scientific">Blastomonas natatoria</name>
    <dbReference type="NCBI Taxonomy" id="34015"/>
    <lineage>
        <taxon>Bacteria</taxon>
        <taxon>Pseudomonadati</taxon>
        <taxon>Pseudomonadota</taxon>
        <taxon>Alphaproteobacteria</taxon>
        <taxon>Sphingomonadales</taxon>
        <taxon>Sphingomonadaceae</taxon>
        <taxon>Blastomonas</taxon>
    </lineage>
</organism>
<dbReference type="Gene3D" id="3.40.50.720">
    <property type="entry name" value="NAD(P)-binding Rossmann-like Domain"/>
    <property type="match status" value="1"/>
</dbReference>
<keyword evidence="1" id="KW-0489">Methyltransferase</keyword>
<dbReference type="GO" id="GO:0032259">
    <property type="term" value="P:methylation"/>
    <property type="evidence" value="ECO:0007669"/>
    <property type="project" value="UniProtKB-KW"/>
</dbReference>
<dbReference type="InterPro" id="IPR029063">
    <property type="entry name" value="SAM-dependent_MTases_sf"/>
</dbReference>
<dbReference type="OrthoDB" id="9815644at2"/>
<keyword evidence="1" id="KW-0808">Transferase</keyword>
<name>A0A2V3V823_9SPHN</name>
<dbReference type="EMBL" id="QJJM01000004">
    <property type="protein sequence ID" value="PXW77710.1"/>
    <property type="molecule type" value="Genomic_DNA"/>
</dbReference>
<evidence type="ECO:0000313" key="1">
    <source>
        <dbReference type="EMBL" id="PXW77710.1"/>
    </source>
</evidence>
<dbReference type="Proteomes" id="UP000248014">
    <property type="component" value="Unassembled WGS sequence"/>
</dbReference>
<gene>
    <name evidence="1" type="ORF">C7451_104206</name>
</gene>
<dbReference type="RefSeq" id="WP_110298276.1">
    <property type="nucleotide sequence ID" value="NZ_QJJM01000004.1"/>
</dbReference>
<reference evidence="1 2" key="1">
    <citation type="submission" date="2018-05" db="EMBL/GenBank/DDBJ databases">
        <title>Genomic Encyclopedia of Type Strains, Phase IV (KMG-IV): sequencing the most valuable type-strain genomes for metagenomic binning, comparative biology and taxonomic classification.</title>
        <authorList>
            <person name="Goeker M."/>
        </authorList>
    </citation>
    <scope>NUCLEOTIDE SEQUENCE [LARGE SCALE GENOMIC DNA]</scope>
    <source>
        <strain evidence="1 2">DSM 3183</strain>
    </source>
</reference>
<keyword evidence="2" id="KW-1185">Reference proteome</keyword>
<dbReference type="AlphaFoldDB" id="A0A2V3V823"/>
<sequence>MPDRAEYRLLYEQTQFPIFQNRMYASAAQARRCQRGDIRLVEDQRTGLVHNAAFRPDLMEYDEHYQNEQAVSAQFRAHLDAVARIVERNMGLDGLVEIGCGKGWFLDMLAQRGARITGFDPAYEGDSPRVQRAYFQPGVGMEGRGLILRHVLEHVVNPVDFLFTLREANNGGGLIYIEVPCLDWICERHAWFDIFYEHVNYFRLGDFRRMFGELIDCGHLFGGQYLYVVADLARLQNPVLDEAERVVLPAGMGDILVNANGLENAPGVVWGGASKGVIFAMMRERAGNPVQAVIDINPAKQGRYLAATGLKVQAPQEVLPGLEDGTVIFVMNSNYLEEIRASAGPRFRYCVVDQR</sequence>